<dbReference type="GO" id="GO:0015628">
    <property type="term" value="P:protein secretion by the type II secretion system"/>
    <property type="evidence" value="ECO:0007669"/>
    <property type="project" value="InterPro"/>
</dbReference>
<dbReference type="InterPro" id="IPR045584">
    <property type="entry name" value="Pilin-like"/>
</dbReference>
<evidence type="ECO:0000256" key="4">
    <source>
        <dbReference type="ARBA" id="ARBA00022481"/>
    </source>
</evidence>
<comment type="subcellular location">
    <subcellularLocation>
        <location evidence="1">Cell inner membrane</location>
        <topology evidence="1">Single-pass membrane protein</topology>
    </subcellularLocation>
</comment>
<dbReference type="SUPFAM" id="SSF54523">
    <property type="entry name" value="Pili subunits"/>
    <property type="match status" value="1"/>
</dbReference>
<dbReference type="EMBL" id="CP047650">
    <property type="protein sequence ID" value="QHJ01476.1"/>
    <property type="molecule type" value="Genomic_DNA"/>
</dbReference>
<dbReference type="NCBIfam" id="TIGR02532">
    <property type="entry name" value="IV_pilin_GFxxxE"/>
    <property type="match status" value="1"/>
</dbReference>
<protein>
    <recommendedName>
        <fullName evidence="2">Type II secretion system protein H</fullName>
    </recommendedName>
    <alternativeName>
        <fullName evidence="10">General secretion pathway protein H</fullName>
    </alternativeName>
</protein>
<evidence type="ECO:0000256" key="11">
    <source>
        <dbReference type="SAM" id="Phobius"/>
    </source>
</evidence>
<feature type="transmembrane region" description="Helical" evidence="11">
    <location>
        <begin position="20"/>
        <end position="42"/>
    </location>
</feature>
<gene>
    <name evidence="13" type="ORF">GT347_09245</name>
</gene>
<keyword evidence="5" id="KW-0997">Cell inner membrane</keyword>
<dbReference type="RefSeq" id="WP_160555284.1">
    <property type="nucleotide sequence ID" value="NZ_CP047650.1"/>
</dbReference>
<dbReference type="GO" id="GO:0005886">
    <property type="term" value="C:plasma membrane"/>
    <property type="evidence" value="ECO:0007669"/>
    <property type="project" value="UniProtKB-SubCell"/>
</dbReference>
<evidence type="ECO:0000256" key="3">
    <source>
        <dbReference type="ARBA" id="ARBA00022475"/>
    </source>
</evidence>
<evidence type="ECO:0000313" key="14">
    <source>
        <dbReference type="Proteomes" id="UP000464787"/>
    </source>
</evidence>
<keyword evidence="7 11" id="KW-1133">Transmembrane helix</keyword>
<organism evidence="13 14">
    <name type="scientific">Xylophilus rhododendri</name>
    <dbReference type="NCBI Taxonomy" id="2697032"/>
    <lineage>
        <taxon>Bacteria</taxon>
        <taxon>Pseudomonadati</taxon>
        <taxon>Pseudomonadota</taxon>
        <taxon>Betaproteobacteria</taxon>
        <taxon>Burkholderiales</taxon>
        <taxon>Xylophilus</taxon>
    </lineage>
</organism>
<evidence type="ECO:0000256" key="5">
    <source>
        <dbReference type="ARBA" id="ARBA00022519"/>
    </source>
</evidence>
<evidence type="ECO:0000256" key="9">
    <source>
        <dbReference type="ARBA" id="ARBA00025772"/>
    </source>
</evidence>
<dbReference type="KEGG" id="xyk:GT347_09245"/>
<keyword evidence="6 11" id="KW-0812">Transmembrane</keyword>
<evidence type="ECO:0000256" key="1">
    <source>
        <dbReference type="ARBA" id="ARBA00004377"/>
    </source>
</evidence>
<evidence type="ECO:0000256" key="6">
    <source>
        <dbReference type="ARBA" id="ARBA00022692"/>
    </source>
</evidence>
<accession>A0A857JFN0</accession>
<dbReference type="Gene3D" id="3.55.40.10">
    <property type="entry name" value="minor pseudopilin epsh domain"/>
    <property type="match status" value="1"/>
</dbReference>
<keyword evidence="4" id="KW-0488">Methylation</keyword>
<reference evidence="13 14" key="1">
    <citation type="submission" date="2020-01" db="EMBL/GenBank/DDBJ databases">
        <title>Genome sequencing of strain KACC 21265.</title>
        <authorList>
            <person name="Heo J."/>
            <person name="Kim S.-J."/>
            <person name="Kim J.-S."/>
            <person name="Hong S.-B."/>
            <person name="Kwon S.-W."/>
        </authorList>
    </citation>
    <scope>NUCLEOTIDE SEQUENCE [LARGE SCALE GENOMIC DNA]</scope>
    <source>
        <strain evidence="13 14">KACC 21265</strain>
    </source>
</reference>
<keyword evidence="8 11" id="KW-0472">Membrane</keyword>
<dbReference type="AlphaFoldDB" id="A0A857JFN0"/>
<comment type="similarity">
    <text evidence="9">Belongs to the GSP H family.</text>
</comment>
<evidence type="ECO:0000256" key="7">
    <source>
        <dbReference type="ARBA" id="ARBA00022989"/>
    </source>
</evidence>
<name>A0A857JFN0_9BURK</name>
<feature type="domain" description="General secretion pathway GspH" evidence="12">
    <location>
        <begin position="54"/>
        <end position="159"/>
    </location>
</feature>
<evidence type="ECO:0000256" key="10">
    <source>
        <dbReference type="ARBA" id="ARBA00030775"/>
    </source>
</evidence>
<evidence type="ECO:0000256" key="8">
    <source>
        <dbReference type="ARBA" id="ARBA00023136"/>
    </source>
</evidence>
<proteinExistence type="inferred from homology"/>
<keyword evidence="14" id="KW-1185">Reference proteome</keyword>
<dbReference type="InterPro" id="IPR022346">
    <property type="entry name" value="T2SS_GspH"/>
</dbReference>
<dbReference type="Pfam" id="PF12019">
    <property type="entry name" value="GspH"/>
    <property type="match status" value="1"/>
</dbReference>
<dbReference type="PROSITE" id="PS00409">
    <property type="entry name" value="PROKAR_NTER_METHYL"/>
    <property type="match status" value="1"/>
</dbReference>
<evidence type="ECO:0000313" key="13">
    <source>
        <dbReference type="EMBL" id="QHJ01476.1"/>
    </source>
</evidence>
<sequence length="217" mass="22241">MGPDRLHGRPGAAGPPGGFSLIELLVGISMLAVLLGLALPSFSDWMRNNQVRSTAETLREGLQLARSEALKRNTRVRMQLVSTLDNSCALSASGPYWVVNIGSAVSPAGACGALAGSGTGPNIIQKGPMTAASSKVSIAALPATAVVAFDASGRLSPTLNPTVAAPVPKTQIDIQFPGSACVVSSGTVRCLRLVVYPAGEVRMCDPAQTSATDPTRC</sequence>
<dbReference type="GO" id="GO:0015627">
    <property type="term" value="C:type II protein secretion system complex"/>
    <property type="evidence" value="ECO:0007669"/>
    <property type="project" value="InterPro"/>
</dbReference>
<evidence type="ECO:0000256" key="2">
    <source>
        <dbReference type="ARBA" id="ARBA00021549"/>
    </source>
</evidence>
<evidence type="ECO:0000259" key="12">
    <source>
        <dbReference type="Pfam" id="PF12019"/>
    </source>
</evidence>
<dbReference type="InterPro" id="IPR012902">
    <property type="entry name" value="N_methyl_site"/>
</dbReference>
<dbReference type="Proteomes" id="UP000464787">
    <property type="component" value="Chromosome"/>
</dbReference>
<keyword evidence="3" id="KW-1003">Cell membrane</keyword>